<dbReference type="KEGG" id="ipu:108279957"/>
<dbReference type="PROSITE" id="PS51159">
    <property type="entry name" value="CBM21"/>
    <property type="match status" value="1"/>
</dbReference>
<keyword evidence="4" id="KW-1185">Reference proteome</keyword>
<evidence type="ECO:0000256" key="1">
    <source>
        <dbReference type="SAM" id="MobiDB-lite"/>
    </source>
</evidence>
<dbReference type="AlphaFoldDB" id="A0A2D0T5M2"/>
<dbReference type="Proteomes" id="UP000221080">
    <property type="component" value="Chromosome 19"/>
</dbReference>
<accession>A0A2D0T5M2</accession>
<reference evidence="5" key="2">
    <citation type="submission" date="2025-08" db="UniProtKB">
        <authorList>
            <consortium name="RefSeq"/>
        </authorList>
    </citation>
    <scope>IDENTIFICATION</scope>
    <source>
        <tissue evidence="5">Blood</tissue>
    </source>
</reference>
<dbReference type="OMA" id="NIADREC"/>
<dbReference type="GO" id="GO:0000164">
    <property type="term" value="C:protein phosphatase type 1 complex"/>
    <property type="evidence" value="ECO:0007669"/>
    <property type="project" value="TreeGrafter"/>
</dbReference>
<dbReference type="PANTHER" id="PTHR12307">
    <property type="entry name" value="PROTEIN PHOSPHATASE 1 REGULATORY SUBUNIT"/>
    <property type="match status" value="1"/>
</dbReference>
<feature type="compositionally biased region" description="Basic and acidic residues" evidence="1">
    <location>
        <begin position="641"/>
        <end position="669"/>
    </location>
</feature>
<organism evidence="4 5">
    <name type="scientific">Ictalurus punctatus</name>
    <name type="common">Channel catfish</name>
    <name type="synonym">Silurus punctatus</name>
    <dbReference type="NCBI Taxonomy" id="7998"/>
    <lineage>
        <taxon>Eukaryota</taxon>
        <taxon>Metazoa</taxon>
        <taxon>Chordata</taxon>
        <taxon>Craniata</taxon>
        <taxon>Vertebrata</taxon>
        <taxon>Euteleostomi</taxon>
        <taxon>Actinopterygii</taxon>
        <taxon>Neopterygii</taxon>
        <taxon>Teleostei</taxon>
        <taxon>Ostariophysi</taxon>
        <taxon>Siluriformes</taxon>
        <taxon>Ictaluridae</taxon>
        <taxon>Ictalurus</taxon>
    </lineage>
</organism>
<evidence type="ECO:0000313" key="4">
    <source>
        <dbReference type="Proteomes" id="UP000221080"/>
    </source>
</evidence>
<keyword evidence="2" id="KW-0812">Transmembrane</keyword>
<reference evidence="4" key="1">
    <citation type="journal article" date="2016" name="Nat. Commun.">
        <title>The channel catfish genome sequence provides insights into the evolution of scale formation in teleosts.</title>
        <authorList>
            <person name="Liu Z."/>
            <person name="Liu S."/>
            <person name="Yao J."/>
            <person name="Bao L."/>
            <person name="Zhang J."/>
            <person name="Li Y."/>
            <person name="Jiang C."/>
            <person name="Sun L."/>
            <person name="Wang R."/>
            <person name="Zhang Y."/>
            <person name="Zhou T."/>
            <person name="Zeng Q."/>
            <person name="Fu Q."/>
            <person name="Gao S."/>
            <person name="Li N."/>
            <person name="Koren S."/>
            <person name="Jiang Y."/>
            <person name="Zimin A."/>
            <person name="Xu P."/>
            <person name="Phillippy A.M."/>
            <person name="Geng X."/>
            <person name="Song L."/>
            <person name="Sun F."/>
            <person name="Li C."/>
            <person name="Wang X."/>
            <person name="Chen A."/>
            <person name="Jin Y."/>
            <person name="Yuan Z."/>
            <person name="Yang Y."/>
            <person name="Tan S."/>
            <person name="Peatman E."/>
            <person name="Lu J."/>
            <person name="Qin Z."/>
            <person name="Dunham R."/>
            <person name="Li Z."/>
            <person name="Sonstegard T."/>
            <person name="Feng J."/>
            <person name="Danzmann R.G."/>
            <person name="Schroeder S."/>
            <person name="Scheffler B."/>
            <person name="Duke M.V."/>
            <person name="Ballard L."/>
            <person name="Kucuktas H."/>
            <person name="Kaltenboeck L."/>
            <person name="Liu H."/>
            <person name="Armbruster J."/>
            <person name="Xie Y."/>
            <person name="Kirby M.L."/>
            <person name="Tian Y."/>
            <person name="Flanagan M.E."/>
            <person name="Mu W."/>
            <person name="Waldbieser G.C."/>
        </authorList>
    </citation>
    <scope>NUCLEOTIDE SEQUENCE [LARGE SCALE GENOMIC DNA]</scope>
    <source>
        <strain evidence="4">SDA103</strain>
    </source>
</reference>
<feature type="region of interest" description="Disordered" evidence="1">
    <location>
        <begin position="253"/>
        <end position="283"/>
    </location>
</feature>
<dbReference type="GO" id="GO:2001069">
    <property type="term" value="F:glycogen binding"/>
    <property type="evidence" value="ECO:0007669"/>
    <property type="project" value="TreeGrafter"/>
</dbReference>
<name>A0A2D0T5M2_ICTPU</name>
<gene>
    <name evidence="5" type="primary">ppp1r3aa</name>
</gene>
<dbReference type="Pfam" id="PF03370">
    <property type="entry name" value="CBM_21"/>
    <property type="match status" value="1"/>
</dbReference>
<feature type="transmembrane region" description="Helical" evidence="2">
    <location>
        <begin position="883"/>
        <end position="907"/>
    </location>
</feature>
<feature type="compositionally biased region" description="Basic and acidic residues" evidence="1">
    <location>
        <begin position="554"/>
        <end position="570"/>
    </location>
</feature>
<sequence length="948" mass="106171">MASCYTEPSTLSAWIQDEDEDEKEKETKSPQMSSSDESDESEPEPSLAPVVRRKVSFADAFGLDLVSVKEFDNRVESVEGREGEEYHLSCIFSVPASDEELKLRLQQNKLELEGIELLPGSTTIRGTVRVLNLSYHKVVYVHTTLDGWQSHFDQLAEYVPGSSDGETDRFSFQLTLMPPFPLDGARVEFCLCYESCSGIFWANNGGMNYVLFCHQRKGRALKEKEGGKERETEENDQKGKKSCLKAIKNGSCAESKSSDMSSEHSEQESVETKKWKIQQTAESPSIDTLQESCKTLAERRNRRRAAKLAYLQDYLSHRETEVQLVQPSDQEKSKRDLNVVLPMPQHSIPVMTDPSSTLKVCSRKEQNGNTSLILPDHQIPLLPQDWGKKISSPSPSHKNTSDIISGTRLDVLDKEQIDDVSIELSNDAWKAFLNCTDSLDNHNNALDQKCLLCFAGSNASQPSNTEYDVSNIGENILSVWNSQEGAVTSGNGSHQCFIAMETLESDPAKVSQALDPSHFIEVLSYKCPEKAQFSSKAFTAQKSESIWVQLRPGVTEDPHEGHTVSERPFSEDEPMLLTKPGQTAKVKDATDPLNSKPGHSVLLEERASSTGFLNTEMKVKGDTHRVVQDTLTFTGIRSEPFTDSRESLERQHIHESGEPKKKKEHIREENENESQMKRISWTEYSEGALVVLESRLQEDDKEPSHLKDGNTEIWISSRTSVVFDEGEPQTECLNRGEEEAVCYELEKRGFSDSSERQGEEISSVENIADRECETGLKAEGQGMYGRQSEGDGYIDKALHGEQRKLQSSPETCPHTHNLCITSQTNGPSGHLTWSEGELLFPAPHKGFESKETLRYSVDQDLQDPCVRTDCSFSRTASPTMSSWLLVCWAKISILSYIAGALLCAILFVIFATAYLHDLPVCLAIYLLSAYWWCRQGMKKHVTTADSVD</sequence>
<keyword evidence="2" id="KW-0472">Membrane</keyword>
<keyword evidence="2" id="KW-1133">Transmembrane helix</keyword>
<protein>
    <submittedName>
        <fullName evidence="5">Uncharacterized protein ppp1r3aa</fullName>
    </submittedName>
</protein>
<dbReference type="CDD" id="cd22255">
    <property type="entry name" value="PBD_PPP1R3A"/>
    <property type="match status" value="1"/>
</dbReference>
<feature type="domain" description="CBM21" evidence="3">
    <location>
        <begin position="102"/>
        <end position="212"/>
    </location>
</feature>
<dbReference type="Gene3D" id="2.60.40.2440">
    <property type="entry name" value="Carbohydrate binding type-21 domain"/>
    <property type="match status" value="1"/>
</dbReference>
<evidence type="ECO:0000313" key="5">
    <source>
        <dbReference type="RefSeq" id="XP_017350131.1"/>
    </source>
</evidence>
<proteinExistence type="predicted"/>
<dbReference type="GeneID" id="108279957"/>
<feature type="region of interest" description="Disordered" evidence="1">
    <location>
        <begin position="554"/>
        <end position="576"/>
    </location>
</feature>
<feature type="compositionally biased region" description="Basic and acidic residues" evidence="1">
    <location>
        <begin position="261"/>
        <end position="274"/>
    </location>
</feature>
<feature type="region of interest" description="Disordered" evidence="1">
    <location>
        <begin position="641"/>
        <end position="678"/>
    </location>
</feature>
<dbReference type="InterPro" id="IPR038175">
    <property type="entry name" value="CBM21_dom_sf"/>
</dbReference>
<feature type="compositionally biased region" description="Polar residues" evidence="1">
    <location>
        <begin position="1"/>
        <end position="13"/>
    </location>
</feature>
<dbReference type="InterPro" id="IPR050782">
    <property type="entry name" value="PP1_regulatory_subunit_3"/>
</dbReference>
<dbReference type="InterPro" id="IPR005036">
    <property type="entry name" value="CBM21_dom"/>
</dbReference>
<dbReference type="GO" id="GO:0005979">
    <property type="term" value="P:regulation of glycogen biosynthetic process"/>
    <property type="evidence" value="ECO:0007669"/>
    <property type="project" value="TreeGrafter"/>
</dbReference>
<dbReference type="OrthoDB" id="1881at2759"/>
<feature type="region of interest" description="Disordered" evidence="1">
    <location>
        <begin position="1"/>
        <end position="49"/>
    </location>
</feature>
<evidence type="ECO:0000259" key="3">
    <source>
        <dbReference type="PROSITE" id="PS51159"/>
    </source>
</evidence>
<dbReference type="CTD" id="101883146"/>
<dbReference type="RefSeq" id="XP_017350131.1">
    <property type="nucleotide sequence ID" value="XM_017494642.3"/>
</dbReference>
<dbReference type="STRING" id="7998.ENSIPUP00000021266"/>
<dbReference type="PANTHER" id="PTHR12307:SF2">
    <property type="entry name" value="PROTEIN PHOSPHATASE 1 REGULATORY SUBUNIT 3A"/>
    <property type="match status" value="1"/>
</dbReference>
<evidence type="ECO:0000256" key="2">
    <source>
        <dbReference type="SAM" id="Phobius"/>
    </source>
</evidence>
<dbReference type="GO" id="GO:0008157">
    <property type="term" value="F:protein phosphatase 1 binding"/>
    <property type="evidence" value="ECO:0007669"/>
    <property type="project" value="TreeGrafter"/>
</dbReference>